<dbReference type="CDD" id="cd00082">
    <property type="entry name" value="HisKA"/>
    <property type="match status" value="1"/>
</dbReference>
<organism evidence="4 5">
    <name type="scientific">Luteimonas composti</name>
    <dbReference type="NCBI Taxonomy" id="398257"/>
    <lineage>
        <taxon>Bacteria</taxon>
        <taxon>Pseudomonadati</taxon>
        <taxon>Pseudomonadota</taxon>
        <taxon>Gammaproteobacteria</taxon>
        <taxon>Lysobacterales</taxon>
        <taxon>Lysobacteraceae</taxon>
        <taxon>Luteimonas</taxon>
    </lineage>
</organism>
<evidence type="ECO:0000256" key="1">
    <source>
        <dbReference type="ARBA" id="ARBA00000085"/>
    </source>
</evidence>
<evidence type="ECO:0000313" key="5">
    <source>
        <dbReference type="Proteomes" id="UP001160550"/>
    </source>
</evidence>
<reference evidence="4" key="1">
    <citation type="journal article" date="2007" name="Int. J. Syst. Evol. Microbiol.">
        <title>Luteimonas composti sp. nov., a moderately thermophilic bacterium isolated from food waste.</title>
        <authorList>
            <person name="Young C.C."/>
            <person name="Kampfer P."/>
            <person name="Chen W.M."/>
            <person name="Yen W.S."/>
            <person name="Arun A.B."/>
            <person name="Lai W.A."/>
            <person name="Shen F.T."/>
            <person name="Rekha P.D."/>
            <person name="Lin K.Y."/>
            <person name="Chou J.H."/>
        </authorList>
    </citation>
    <scope>NUCLEOTIDE SEQUENCE</scope>
    <source>
        <strain evidence="4">CC-YY355</strain>
    </source>
</reference>
<evidence type="ECO:0000256" key="2">
    <source>
        <dbReference type="ARBA" id="ARBA00012438"/>
    </source>
</evidence>
<sequence>MPPPSRTTVAAHLSPSLRNTWVDRVAHDLRGPLAPMQTATYLLRDPEIDAAQRDELLDLLEQQIRRLSQMIGEVSDFGRAEAGRLVTRRERVEVESLVADLAGSLPTPPRVELDASAHGVLLEGDILRIAQMFQLLLGMRLARGVPAPVAARLESGRGRLRMRCTVACLEASDELVDLLLAAPHPDPPDDTLGFGLVIAGAIAAAHGGRLHGHASDGEHVELVLELPCVRPPTGRGANA</sequence>
<dbReference type="Gene3D" id="1.10.287.130">
    <property type="match status" value="1"/>
</dbReference>
<name>A0ABT6MMR9_9GAMM</name>
<dbReference type="Pfam" id="PF00512">
    <property type="entry name" value="HisKA"/>
    <property type="match status" value="1"/>
</dbReference>
<keyword evidence="4" id="KW-0808">Transferase</keyword>
<protein>
    <recommendedName>
        <fullName evidence="2">histidine kinase</fullName>
        <ecNumber evidence="2">2.7.13.3</ecNumber>
    </recommendedName>
</protein>
<dbReference type="RefSeq" id="WP_280940918.1">
    <property type="nucleotide sequence ID" value="NZ_JARYGX010000003.1"/>
</dbReference>
<evidence type="ECO:0000313" key="4">
    <source>
        <dbReference type="EMBL" id="MDH7451719.1"/>
    </source>
</evidence>
<comment type="caution">
    <text evidence="4">The sequence shown here is derived from an EMBL/GenBank/DDBJ whole genome shotgun (WGS) entry which is preliminary data.</text>
</comment>
<comment type="catalytic activity">
    <reaction evidence="1">
        <text>ATP + protein L-histidine = ADP + protein N-phospho-L-histidine.</text>
        <dbReference type="EC" id="2.7.13.3"/>
    </reaction>
</comment>
<accession>A0ABT6MMR9</accession>
<dbReference type="EMBL" id="JARYGX010000003">
    <property type="protein sequence ID" value="MDH7451719.1"/>
    <property type="molecule type" value="Genomic_DNA"/>
</dbReference>
<dbReference type="SMART" id="SM00388">
    <property type="entry name" value="HisKA"/>
    <property type="match status" value="1"/>
</dbReference>
<dbReference type="InterPro" id="IPR005467">
    <property type="entry name" value="His_kinase_dom"/>
</dbReference>
<evidence type="ECO:0000259" key="3">
    <source>
        <dbReference type="PROSITE" id="PS50109"/>
    </source>
</evidence>
<dbReference type="InterPro" id="IPR003661">
    <property type="entry name" value="HisK_dim/P_dom"/>
</dbReference>
<dbReference type="PANTHER" id="PTHR45569">
    <property type="entry name" value="SENSOR PROTEIN KDPD"/>
    <property type="match status" value="1"/>
</dbReference>
<reference evidence="4" key="2">
    <citation type="submission" date="2023-04" db="EMBL/GenBank/DDBJ databases">
        <authorList>
            <person name="Sun J.-Q."/>
        </authorList>
    </citation>
    <scope>NUCLEOTIDE SEQUENCE</scope>
    <source>
        <strain evidence="4">CC-YY355</strain>
    </source>
</reference>
<dbReference type="PROSITE" id="PS50109">
    <property type="entry name" value="HIS_KIN"/>
    <property type="match status" value="1"/>
</dbReference>
<dbReference type="PANTHER" id="PTHR45569:SF1">
    <property type="entry name" value="SENSOR PROTEIN KDPD"/>
    <property type="match status" value="1"/>
</dbReference>
<keyword evidence="4" id="KW-0418">Kinase</keyword>
<dbReference type="InterPro" id="IPR036097">
    <property type="entry name" value="HisK_dim/P_sf"/>
</dbReference>
<dbReference type="Proteomes" id="UP001160550">
    <property type="component" value="Unassembled WGS sequence"/>
</dbReference>
<dbReference type="InterPro" id="IPR052023">
    <property type="entry name" value="Histidine_kinase_KdpD"/>
</dbReference>
<dbReference type="EC" id="2.7.13.3" evidence="2"/>
<feature type="domain" description="Histidine kinase" evidence="3">
    <location>
        <begin position="24"/>
        <end position="230"/>
    </location>
</feature>
<proteinExistence type="predicted"/>
<dbReference type="SUPFAM" id="SSF47384">
    <property type="entry name" value="Homodimeric domain of signal transducing histidine kinase"/>
    <property type="match status" value="1"/>
</dbReference>
<gene>
    <name evidence="4" type="ORF">QF205_01315</name>
</gene>
<dbReference type="GO" id="GO:0016301">
    <property type="term" value="F:kinase activity"/>
    <property type="evidence" value="ECO:0007669"/>
    <property type="project" value="UniProtKB-KW"/>
</dbReference>
<keyword evidence="5" id="KW-1185">Reference proteome</keyword>